<evidence type="ECO:0000256" key="4">
    <source>
        <dbReference type="PROSITE-ProRule" id="PRU00453"/>
    </source>
</evidence>
<dbReference type="EMBL" id="JBAMIC010000024">
    <property type="protein sequence ID" value="KAK7089936.1"/>
    <property type="molecule type" value="Genomic_DNA"/>
</dbReference>
<dbReference type="PANTHER" id="PTHR13093">
    <property type="entry name" value="ZINC FINGER HIT DOMAIN CONTAINING PROTEIN 1"/>
    <property type="match status" value="1"/>
</dbReference>
<dbReference type="AlphaFoldDB" id="A0AAN9AMX5"/>
<feature type="compositionally biased region" description="Basic and acidic residues" evidence="5">
    <location>
        <begin position="1"/>
        <end position="23"/>
    </location>
</feature>
<dbReference type="InterPro" id="IPR007529">
    <property type="entry name" value="Znf_HIT"/>
</dbReference>
<dbReference type="InterPro" id="IPR039723">
    <property type="entry name" value="Vps71/ZNHIT1"/>
</dbReference>
<protein>
    <recommendedName>
        <fullName evidence="6">HIT-type domain-containing protein</fullName>
    </recommendedName>
</protein>
<feature type="region of interest" description="Disordered" evidence="5">
    <location>
        <begin position="45"/>
        <end position="78"/>
    </location>
</feature>
<sequence>MADKRESARQKTAEQKRVLDDVSRRRRQRKVLEALEFDNFSEDPHADLKMSKKAPKFEEAMDVNGPSSKKRRKSRGDFKQRYRKTFAALLEEEYLSSQQMVNREGVTYFSASAPPSPLPERHFCAVCGFSSNYTCVQCGARFCCIRCLGTHQDTRCLKWTA</sequence>
<proteinExistence type="predicted"/>
<dbReference type="GO" id="GO:0008270">
    <property type="term" value="F:zinc ion binding"/>
    <property type="evidence" value="ECO:0007669"/>
    <property type="project" value="UniProtKB-UniRule"/>
</dbReference>
<evidence type="ECO:0000256" key="3">
    <source>
        <dbReference type="ARBA" id="ARBA00022833"/>
    </source>
</evidence>
<evidence type="ECO:0000259" key="6">
    <source>
        <dbReference type="PROSITE" id="PS51083"/>
    </source>
</evidence>
<dbReference type="PROSITE" id="PS51083">
    <property type="entry name" value="ZF_HIT"/>
    <property type="match status" value="1"/>
</dbReference>
<accession>A0AAN9AMX5</accession>
<dbReference type="CDD" id="cd21437">
    <property type="entry name" value="zf-HIT_ZNHIT1_like"/>
    <property type="match status" value="1"/>
</dbReference>
<keyword evidence="1" id="KW-0479">Metal-binding</keyword>
<keyword evidence="2 4" id="KW-0863">Zinc-finger</keyword>
<dbReference type="Proteomes" id="UP001374579">
    <property type="component" value="Unassembled WGS sequence"/>
</dbReference>
<evidence type="ECO:0000256" key="1">
    <source>
        <dbReference type="ARBA" id="ARBA00022723"/>
    </source>
</evidence>
<feature type="region of interest" description="Disordered" evidence="5">
    <location>
        <begin position="1"/>
        <end position="25"/>
    </location>
</feature>
<feature type="compositionally biased region" description="Basic and acidic residues" evidence="5">
    <location>
        <begin position="45"/>
        <end position="59"/>
    </location>
</feature>
<reference evidence="7 8" key="1">
    <citation type="submission" date="2024-02" db="EMBL/GenBank/DDBJ databases">
        <title>Chromosome-scale genome assembly of the rough periwinkle Littorina saxatilis.</title>
        <authorList>
            <person name="De Jode A."/>
            <person name="Faria R."/>
            <person name="Formenti G."/>
            <person name="Sims Y."/>
            <person name="Smith T.P."/>
            <person name="Tracey A."/>
            <person name="Wood J.M.D."/>
            <person name="Zagrodzka Z.B."/>
            <person name="Johannesson K."/>
            <person name="Butlin R.K."/>
            <person name="Leder E.H."/>
        </authorList>
    </citation>
    <scope>NUCLEOTIDE SEQUENCE [LARGE SCALE GENOMIC DNA]</scope>
    <source>
        <strain evidence="7">Snail1</strain>
        <tissue evidence="7">Muscle</tissue>
    </source>
</reference>
<keyword evidence="8" id="KW-1185">Reference proteome</keyword>
<comment type="caution">
    <text evidence="7">The sequence shown here is derived from an EMBL/GenBank/DDBJ whole genome shotgun (WGS) entry which is preliminary data.</text>
</comment>
<evidence type="ECO:0000256" key="2">
    <source>
        <dbReference type="ARBA" id="ARBA00022771"/>
    </source>
</evidence>
<evidence type="ECO:0000313" key="8">
    <source>
        <dbReference type="Proteomes" id="UP001374579"/>
    </source>
</evidence>
<name>A0AAN9AMX5_9CAEN</name>
<dbReference type="GO" id="GO:0005634">
    <property type="term" value="C:nucleus"/>
    <property type="evidence" value="ECO:0007669"/>
    <property type="project" value="UniProtKB-ARBA"/>
</dbReference>
<dbReference type="GO" id="GO:0006338">
    <property type="term" value="P:chromatin remodeling"/>
    <property type="evidence" value="ECO:0007669"/>
    <property type="project" value="InterPro"/>
</dbReference>
<gene>
    <name evidence="7" type="ORF">V1264_009812</name>
</gene>
<organism evidence="7 8">
    <name type="scientific">Littorina saxatilis</name>
    <dbReference type="NCBI Taxonomy" id="31220"/>
    <lineage>
        <taxon>Eukaryota</taxon>
        <taxon>Metazoa</taxon>
        <taxon>Spiralia</taxon>
        <taxon>Lophotrochozoa</taxon>
        <taxon>Mollusca</taxon>
        <taxon>Gastropoda</taxon>
        <taxon>Caenogastropoda</taxon>
        <taxon>Littorinimorpha</taxon>
        <taxon>Littorinoidea</taxon>
        <taxon>Littorinidae</taxon>
        <taxon>Littorina</taxon>
    </lineage>
</organism>
<dbReference type="Pfam" id="PF04438">
    <property type="entry name" value="zf-HIT"/>
    <property type="match status" value="1"/>
</dbReference>
<evidence type="ECO:0000313" key="7">
    <source>
        <dbReference type="EMBL" id="KAK7089936.1"/>
    </source>
</evidence>
<evidence type="ECO:0000256" key="5">
    <source>
        <dbReference type="SAM" id="MobiDB-lite"/>
    </source>
</evidence>
<feature type="domain" description="HIT-type" evidence="6">
    <location>
        <begin position="124"/>
        <end position="156"/>
    </location>
</feature>
<keyword evidence="3" id="KW-0862">Zinc</keyword>